<dbReference type="Pfam" id="PF01979">
    <property type="entry name" value="Amidohydro_1"/>
    <property type="match status" value="1"/>
</dbReference>
<dbReference type="InterPro" id="IPR050287">
    <property type="entry name" value="MTA/SAH_deaminase"/>
</dbReference>
<sequence length="413" mass="46829">MKSRRRCMYTKAIKISPSFTGCILGGEMILNNVQLINGTTVSIRISESKIDRLSTEPLMEKGQQEVMFSHAWAFPGLINSHDHLDFNLFPQLGSRTYKSYTEWGEYIHETYANEIAAGLKIPLALREQWGIYKNLLCGVTTVVNHGEKHSPKDALIGIVENKQDLHSVAFEKQWKKRLNNPLKIKQPVVMHVGEGTNPAAHSEVDELIRWNLLHRKLIGIHGVALSPAQARYFKALVWCPQSNYFLLNATAPVNRLKRFTSILFGTDSTLTSSWNIWEHITLARETQMLSDEELFRSLTSDAAKVWKLNCGSIAEEFDADLLLVKDTGNKGLDAFYSTKPEDILMVISKGNIRLFDQSLYHQLGDMPLHQFSKVYSGRSVKYVQGDLHGLMNHIRQYKADIPFPVYIPSEPAA</sequence>
<organism evidence="3 4">
    <name type="scientific">Mucilaginibacter gilvus</name>
    <dbReference type="NCBI Taxonomy" id="2305909"/>
    <lineage>
        <taxon>Bacteria</taxon>
        <taxon>Pseudomonadati</taxon>
        <taxon>Bacteroidota</taxon>
        <taxon>Sphingobacteriia</taxon>
        <taxon>Sphingobacteriales</taxon>
        <taxon>Sphingobacteriaceae</taxon>
        <taxon>Mucilaginibacter</taxon>
    </lineage>
</organism>
<dbReference type="InterPro" id="IPR032466">
    <property type="entry name" value="Metal_Hydrolase"/>
</dbReference>
<accession>A0A444MSW6</accession>
<dbReference type="PANTHER" id="PTHR43794:SF11">
    <property type="entry name" value="AMIDOHYDROLASE-RELATED DOMAIN-CONTAINING PROTEIN"/>
    <property type="match status" value="1"/>
</dbReference>
<dbReference type="AlphaFoldDB" id="A0A444MSW6"/>
<comment type="caution">
    <text evidence="3">The sequence shown here is derived from an EMBL/GenBank/DDBJ whole genome shotgun (WGS) entry which is preliminary data.</text>
</comment>
<dbReference type="GO" id="GO:0016787">
    <property type="term" value="F:hydrolase activity"/>
    <property type="evidence" value="ECO:0007669"/>
    <property type="project" value="UniProtKB-KW"/>
</dbReference>
<name>A0A444MSW6_9SPHI</name>
<dbReference type="PANTHER" id="PTHR43794">
    <property type="entry name" value="AMINOHYDROLASE SSNA-RELATED"/>
    <property type="match status" value="1"/>
</dbReference>
<dbReference type="Proteomes" id="UP000286701">
    <property type="component" value="Unassembled WGS sequence"/>
</dbReference>
<gene>
    <name evidence="3" type="ORF">EPL05_04805</name>
</gene>
<evidence type="ECO:0000259" key="2">
    <source>
        <dbReference type="Pfam" id="PF01979"/>
    </source>
</evidence>
<proteinExistence type="predicted"/>
<keyword evidence="1" id="KW-0378">Hydrolase</keyword>
<dbReference type="OrthoDB" id="9807210at2"/>
<evidence type="ECO:0000313" key="3">
    <source>
        <dbReference type="EMBL" id="RWY55698.1"/>
    </source>
</evidence>
<reference evidence="3 4" key="1">
    <citation type="submission" date="2019-01" db="EMBL/GenBank/DDBJ databases">
        <title>Mucilaginibacter antarcticum sp. nov., isolated from antarctic soil.</title>
        <authorList>
            <person name="Yan Y.-Q."/>
            <person name="Du Z.-J."/>
        </authorList>
    </citation>
    <scope>NUCLEOTIDE SEQUENCE [LARGE SCALE GENOMIC DNA]</scope>
    <source>
        <strain evidence="3 4">F01003</strain>
    </source>
</reference>
<dbReference type="Gene3D" id="3.20.20.140">
    <property type="entry name" value="Metal-dependent hydrolases"/>
    <property type="match status" value="1"/>
</dbReference>
<dbReference type="EMBL" id="SBIW01000002">
    <property type="protein sequence ID" value="RWY55698.1"/>
    <property type="molecule type" value="Genomic_DNA"/>
</dbReference>
<dbReference type="SUPFAM" id="SSF51556">
    <property type="entry name" value="Metallo-dependent hydrolases"/>
    <property type="match status" value="1"/>
</dbReference>
<feature type="domain" description="Amidohydrolase-related" evidence="2">
    <location>
        <begin position="208"/>
        <end position="352"/>
    </location>
</feature>
<keyword evidence="4" id="KW-1185">Reference proteome</keyword>
<evidence type="ECO:0000256" key="1">
    <source>
        <dbReference type="ARBA" id="ARBA00022801"/>
    </source>
</evidence>
<protein>
    <recommendedName>
        <fullName evidence="2">Amidohydrolase-related domain-containing protein</fullName>
    </recommendedName>
</protein>
<dbReference type="CDD" id="cd01292">
    <property type="entry name" value="metallo-dependent_hydrolases"/>
    <property type="match status" value="1"/>
</dbReference>
<evidence type="ECO:0000313" key="4">
    <source>
        <dbReference type="Proteomes" id="UP000286701"/>
    </source>
</evidence>
<dbReference type="InterPro" id="IPR006680">
    <property type="entry name" value="Amidohydro-rel"/>
</dbReference>